<protein>
    <recommendedName>
        <fullName evidence="3 11">Tyrosine recombinase XerC</fullName>
    </recommendedName>
</protein>
<dbReference type="InterPro" id="IPR023009">
    <property type="entry name" value="Tyrosine_recombinase_XerC/XerD"/>
</dbReference>
<organism evidence="14 15">
    <name type="scientific">Spectribacter acetivorans</name>
    <dbReference type="NCBI Taxonomy" id="3075603"/>
    <lineage>
        <taxon>Bacteria</taxon>
        <taxon>Pseudomonadati</taxon>
        <taxon>Pseudomonadota</taxon>
        <taxon>Gammaproteobacteria</taxon>
        <taxon>Salinisphaerales</taxon>
        <taxon>Salinisphaeraceae</taxon>
        <taxon>Spectribacter</taxon>
    </lineage>
</organism>
<feature type="domain" description="Tyr recombinase" evidence="12">
    <location>
        <begin position="110"/>
        <end position="290"/>
    </location>
</feature>
<evidence type="ECO:0000256" key="4">
    <source>
        <dbReference type="ARBA" id="ARBA00022490"/>
    </source>
</evidence>
<keyword evidence="5 11" id="KW-0132">Cell division</keyword>
<feature type="active site" evidence="11">
    <location>
        <position position="173"/>
    </location>
</feature>
<dbReference type="InterPro" id="IPR011931">
    <property type="entry name" value="Recomb_XerC"/>
</dbReference>
<dbReference type="CDD" id="cd00798">
    <property type="entry name" value="INT_XerDC_C"/>
    <property type="match status" value="1"/>
</dbReference>
<feature type="active site" description="O-(3'-phospho-DNA)-tyrosine intermediate" evidence="11">
    <location>
        <position position="277"/>
    </location>
</feature>
<comment type="similarity">
    <text evidence="2 11">Belongs to the 'phage' integrase family. XerC subfamily.</text>
</comment>
<dbReference type="Gene3D" id="1.10.150.130">
    <property type="match status" value="1"/>
</dbReference>
<dbReference type="HAMAP" id="MF_01808">
    <property type="entry name" value="Recomb_XerC_XerD"/>
    <property type="match status" value="1"/>
</dbReference>
<keyword evidence="7 11" id="KW-0229">DNA integration</keyword>
<keyword evidence="15" id="KW-1185">Reference proteome</keyword>
<evidence type="ECO:0000256" key="11">
    <source>
        <dbReference type="HAMAP-Rule" id="MF_01808"/>
    </source>
</evidence>
<evidence type="ECO:0000256" key="8">
    <source>
        <dbReference type="ARBA" id="ARBA00023125"/>
    </source>
</evidence>
<keyword evidence="6 11" id="KW-0159">Chromosome partition</keyword>
<dbReference type="PROSITE" id="PS51898">
    <property type="entry name" value="TYR_RECOMBINASE"/>
    <property type="match status" value="1"/>
</dbReference>
<dbReference type="InterPro" id="IPR011010">
    <property type="entry name" value="DNA_brk_join_enz"/>
</dbReference>
<dbReference type="PANTHER" id="PTHR30349">
    <property type="entry name" value="PHAGE INTEGRASE-RELATED"/>
    <property type="match status" value="1"/>
</dbReference>
<dbReference type="PROSITE" id="PS51900">
    <property type="entry name" value="CB"/>
    <property type="match status" value="1"/>
</dbReference>
<dbReference type="NCBIfam" id="TIGR02224">
    <property type="entry name" value="recomb_XerC"/>
    <property type="match status" value="1"/>
</dbReference>
<feature type="active site" evidence="11">
    <location>
        <position position="245"/>
    </location>
</feature>
<evidence type="ECO:0000259" key="12">
    <source>
        <dbReference type="PROSITE" id="PS51898"/>
    </source>
</evidence>
<keyword evidence="10 11" id="KW-0131">Cell cycle</keyword>
<evidence type="ECO:0000256" key="1">
    <source>
        <dbReference type="ARBA" id="ARBA00004496"/>
    </source>
</evidence>
<dbReference type="InterPro" id="IPR004107">
    <property type="entry name" value="Integrase_SAM-like_N"/>
</dbReference>
<evidence type="ECO:0000313" key="15">
    <source>
        <dbReference type="Proteomes" id="UP001259982"/>
    </source>
</evidence>
<feature type="active site" evidence="11">
    <location>
        <position position="268"/>
    </location>
</feature>
<feature type="domain" description="Core-binding (CB)" evidence="13">
    <location>
        <begin position="3"/>
        <end position="89"/>
    </location>
</feature>
<dbReference type="NCBIfam" id="NF001399">
    <property type="entry name" value="PRK00283.1"/>
    <property type="match status" value="1"/>
</dbReference>
<feature type="active site" evidence="11">
    <location>
        <position position="242"/>
    </location>
</feature>
<dbReference type="InterPro" id="IPR050090">
    <property type="entry name" value="Tyrosine_recombinase_XerCD"/>
</dbReference>
<evidence type="ECO:0000313" key="14">
    <source>
        <dbReference type="EMBL" id="MDT0619555.1"/>
    </source>
</evidence>
<dbReference type="InterPro" id="IPR013762">
    <property type="entry name" value="Integrase-like_cat_sf"/>
</dbReference>
<evidence type="ECO:0000256" key="6">
    <source>
        <dbReference type="ARBA" id="ARBA00022829"/>
    </source>
</evidence>
<comment type="subcellular location">
    <subcellularLocation>
        <location evidence="1 11">Cytoplasm</location>
    </subcellularLocation>
</comment>
<keyword evidence="4 11" id="KW-0963">Cytoplasm</keyword>
<comment type="subunit">
    <text evidence="11">Forms a cyclic heterotetrameric complex composed of two molecules of XerC and two molecules of XerD.</text>
</comment>
<evidence type="ECO:0000259" key="13">
    <source>
        <dbReference type="PROSITE" id="PS51900"/>
    </source>
</evidence>
<dbReference type="Proteomes" id="UP001259982">
    <property type="component" value="Unassembled WGS sequence"/>
</dbReference>
<evidence type="ECO:0000256" key="2">
    <source>
        <dbReference type="ARBA" id="ARBA00006657"/>
    </source>
</evidence>
<gene>
    <name evidence="11 14" type="primary">xerC</name>
    <name evidence="14" type="ORF">RM531_13835</name>
</gene>
<dbReference type="Pfam" id="PF00589">
    <property type="entry name" value="Phage_integrase"/>
    <property type="match status" value="1"/>
</dbReference>
<feature type="active site" evidence="11">
    <location>
        <position position="149"/>
    </location>
</feature>
<accession>A0ABU3BAR6</accession>
<proteinExistence type="inferred from homology"/>
<keyword evidence="8 11" id="KW-0238">DNA-binding</keyword>
<dbReference type="Gene3D" id="1.10.443.10">
    <property type="entry name" value="Intergrase catalytic core"/>
    <property type="match status" value="1"/>
</dbReference>
<dbReference type="InterPro" id="IPR044068">
    <property type="entry name" value="CB"/>
</dbReference>
<reference evidence="14 15" key="1">
    <citation type="submission" date="2023-09" db="EMBL/GenBank/DDBJ databases">
        <authorList>
            <person name="Rey-Velasco X."/>
        </authorList>
    </citation>
    <scope>NUCLEOTIDE SEQUENCE [LARGE SCALE GENOMIC DNA]</scope>
    <source>
        <strain evidence="14 15">P385</strain>
    </source>
</reference>
<dbReference type="SUPFAM" id="SSF56349">
    <property type="entry name" value="DNA breaking-rejoining enzymes"/>
    <property type="match status" value="1"/>
</dbReference>
<sequence>MSAEDEALVDRFCASLTRERHASPHTVSAYRRDLTAARAALQEQGVSDWAKADLHHMRVLVAARHRRGASPASLARFLSSLRSFYNWLIREGAAASNPARSVRAPKRARPLPKTLDVDQTHQLLEIDSDDPIAQRDRAIMEVFYASGLRLAELVGLELHDVDLAAGELTALGKGRKQRRVPLGRKAIDALRRWLPIRADWATADETALFVSRRGGRLARTSVARRLAVWGRRQGLDAHLHPHKLRHSFATHLLESSGDLRAVQELLGHADIATTQIYTHLDFQRLASVYDAAHPRAHRSYEEE</sequence>
<dbReference type="PANTHER" id="PTHR30349:SF81">
    <property type="entry name" value="TYROSINE RECOMBINASE XERC"/>
    <property type="match status" value="1"/>
</dbReference>
<dbReference type="Pfam" id="PF02899">
    <property type="entry name" value="Phage_int_SAM_1"/>
    <property type="match status" value="1"/>
</dbReference>
<name>A0ABU3BAR6_9GAMM</name>
<dbReference type="InterPro" id="IPR010998">
    <property type="entry name" value="Integrase_recombinase_N"/>
</dbReference>
<evidence type="ECO:0000256" key="10">
    <source>
        <dbReference type="ARBA" id="ARBA00023306"/>
    </source>
</evidence>
<dbReference type="InterPro" id="IPR002104">
    <property type="entry name" value="Integrase_catalytic"/>
</dbReference>
<dbReference type="RefSeq" id="WP_311660060.1">
    <property type="nucleotide sequence ID" value="NZ_JAVRHY010000016.1"/>
</dbReference>
<comment type="caution">
    <text evidence="14">The sequence shown here is derived from an EMBL/GenBank/DDBJ whole genome shotgun (WGS) entry which is preliminary data.</text>
</comment>
<evidence type="ECO:0000256" key="7">
    <source>
        <dbReference type="ARBA" id="ARBA00022908"/>
    </source>
</evidence>
<dbReference type="EMBL" id="JAVRHY010000016">
    <property type="protein sequence ID" value="MDT0619555.1"/>
    <property type="molecule type" value="Genomic_DNA"/>
</dbReference>
<evidence type="ECO:0000256" key="9">
    <source>
        <dbReference type="ARBA" id="ARBA00023172"/>
    </source>
</evidence>
<comment type="function">
    <text evidence="11">Site-specific tyrosine recombinase, which acts by catalyzing the cutting and rejoining of the recombining DNA molecules. The XerC-XerD complex is essential to convert dimers of the bacterial chromosome into monomers to permit their segregation at cell division. It also contributes to the segregational stability of plasmids.</text>
</comment>
<evidence type="ECO:0000256" key="5">
    <source>
        <dbReference type="ARBA" id="ARBA00022618"/>
    </source>
</evidence>
<evidence type="ECO:0000256" key="3">
    <source>
        <dbReference type="ARBA" id="ARBA00015804"/>
    </source>
</evidence>
<keyword evidence="9 11" id="KW-0233">DNA recombination</keyword>